<accession>A0A8T0DPF3</accession>
<organism evidence="2 3">
    <name type="scientific">Paragonimus westermani</name>
    <dbReference type="NCBI Taxonomy" id="34504"/>
    <lineage>
        <taxon>Eukaryota</taxon>
        <taxon>Metazoa</taxon>
        <taxon>Spiralia</taxon>
        <taxon>Lophotrochozoa</taxon>
        <taxon>Platyhelminthes</taxon>
        <taxon>Trematoda</taxon>
        <taxon>Digenea</taxon>
        <taxon>Plagiorchiida</taxon>
        <taxon>Troglotremata</taxon>
        <taxon>Troglotrematidae</taxon>
        <taxon>Paragonimus</taxon>
    </lineage>
</organism>
<reference evidence="2 3" key="1">
    <citation type="submission" date="2019-07" db="EMBL/GenBank/DDBJ databases">
        <title>Annotation for the trematode Paragonimus westermani.</title>
        <authorList>
            <person name="Choi Y.-J."/>
        </authorList>
    </citation>
    <scope>NUCLEOTIDE SEQUENCE [LARGE SCALE GENOMIC DNA]</scope>
    <source>
        <strain evidence="2">180907_Pwestermani</strain>
    </source>
</reference>
<dbReference type="EMBL" id="JTDF01001581">
    <property type="protein sequence ID" value="KAF8569809.1"/>
    <property type="molecule type" value="Genomic_DNA"/>
</dbReference>
<evidence type="ECO:0000313" key="3">
    <source>
        <dbReference type="Proteomes" id="UP000699462"/>
    </source>
</evidence>
<protein>
    <submittedName>
        <fullName evidence="2">Uncharacterized protein</fullName>
    </submittedName>
</protein>
<feature type="region of interest" description="Disordered" evidence="1">
    <location>
        <begin position="64"/>
        <end position="128"/>
    </location>
</feature>
<keyword evidence="3" id="KW-1185">Reference proteome</keyword>
<comment type="caution">
    <text evidence="2">The sequence shown here is derived from an EMBL/GenBank/DDBJ whole genome shotgun (WGS) entry which is preliminary data.</text>
</comment>
<dbReference type="Proteomes" id="UP000699462">
    <property type="component" value="Unassembled WGS sequence"/>
</dbReference>
<evidence type="ECO:0000313" key="2">
    <source>
        <dbReference type="EMBL" id="KAF8569809.1"/>
    </source>
</evidence>
<evidence type="ECO:0000256" key="1">
    <source>
        <dbReference type="SAM" id="MobiDB-lite"/>
    </source>
</evidence>
<gene>
    <name evidence="2" type="ORF">P879_06478</name>
</gene>
<dbReference type="AlphaFoldDB" id="A0A8T0DPF3"/>
<feature type="compositionally biased region" description="Polar residues" evidence="1">
    <location>
        <begin position="106"/>
        <end position="116"/>
    </location>
</feature>
<sequence>MSAVRLSGTAQSRTINQQIWPAVSDDTSNSANPQELWDDSELVAHYDRIDAFVKQKLSAIYTERTGQSPVRQSIRTKRRSASQVHRPSRDPSRNNQTQCGIELSPNRLSTATSASRQHPGDPIQADYHQPNTLHCLEAALQYSPPSNTLSCDFQWLPPMLHPPDELFGPKLSTTCSSTHHSKFHTGIFPRIKRNSSITLSNVSQLPHDVLQRWFEAGYKLGREHALQMAEKTSPCISRTSSMPS</sequence>
<name>A0A8T0DPF3_9TREM</name>
<feature type="compositionally biased region" description="Polar residues" evidence="1">
    <location>
        <begin position="64"/>
        <end position="73"/>
    </location>
</feature>
<proteinExistence type="predicted"/>
<dbReference type="OrthoDB" id="6284559at2759"/>